<dbReference type="OrthoDB" id="10256179at2759"/>
<dbReference type="Pfam" id="PF13540">
    <property type="entry name" value="RCC1_2"/>
    <property type="match status" value="2"/>
</dbReference>
<dbReference type="EMBL" id="MPUH01000208">
    <property type="protein sequence ID" value="OMJ86355.1"/>
    <property type="molecule type" value="Genomic_DNA"/>
</dbReference>
<comment type="caution">
    <text evidence="6">The sequence shown here is derived from an EMBL/GenBank/DDBJ whole genome shotgun (WGS) entry which is preliminary data.</text>
</comment>
<feature type="repeat" description="RCC1" evidence="3">
    <location>
        <begin position="67"/>
        <end position="128"/>
    </location>
</feature>
<dbReference type="PANTHER" id="PTHR45982:SF1">
    <property type="entry name" value="REGULATOR OF CHROMOSOME CONDENSATION"/>
    <property type="match status" value="1"/>
</dbReference>
<sequence>MGNRAPKSNPQEVSKEKPKEVPSRFLYTQGLNESNQCGKDGYPLSKSKCVVTAVGGMNHALAILNTGEFVSWGSNEFGQLGTEADSYLSSYILEPATICPIALPRSIGAIRIVSISTGIWHSACVSDTAQVFAWGLGTEGQLGINPKSFFIIKNTESNEKFISKPTLVDSLSLKKCQSIYCGSNYTIVKTRDHKIYTFGNGTEGVLGNGNTSITHIPQEIQSLSGVHIKKIACGWNHCLALTSKGVVYNWGNQLKDIIHGNDPILFPQIVSELQGYFINDIACGDYHSCALSCKNPNELLTWGSNGYGQLGIPSLGLEYVARIPIKVEIHEIAQVVCGGLFTMARLKENTVMAWGCNRQMQIGQGFPNIVREPSVILYQKSGLKRITCGYSNVMFLSNEIVLKDDIINPECEMKRRVLSNDYKIESSRDLTSDRGDRSNQKH</sequence>
<feature type="repeat" description="RCC1" evidence="3">
    <location>
        <begin position="129"/>
        <end position="192"/>
    </location>
</feature>
<dbReference type="SUPFAM" id="SSF50985">
    <property type="entry name" value="RCC1/BLIP-II"/>
    <property type="match status" value="1"/>
</dbReference>
<feature type="repeat" description="RCC1" evidence="3">
    <location>
        <begin position="193"/>
        <end position="244"/>
    </location>
</feature>
<dbReference type="AlphaFoldDB" id="A0A1R2CBJ7"/>
<evidence type="ECO:0000256" key="2">
    <source>
        <dbReference type="ARBA" id="ARBA00022737"/>
    </source>
</evidence>
<feature type="repeat" description="RCC1" evidence="3">
    <location>
        <begin position="349"/>
        <end position="399"/>
    </location>
</feature>
<name>A0A1R2CBJ7_9CILI</name>
<feature type="repeat" description="RCC1" evidence="3">
    <location>
        <begin position="297"/>
        <end position="348"/>
    </location>
</feature>
<proteinExistence type="predicted"/>
<dbReference type="InterPro" id="IPR051553">
    <property type="entry name" value="Ran_GTPase-activating"/>
</dbReference>
<dbReference type="Pfam" id="PF25390">
    <property type="entry name" value="WD40_RLD"/>
    <property type="match status" value="1"/>
</dbReference>
<organism evidence="6 7">
    <name type="scientific">Stentor coeruleus</name>
    <dbReference type="NCBI Taxonomy" id="5963"/>
    <lineage>
        <taxon>Eukaryota</taxon>
        <taxon>Sar</taxon>
        <taxon>Alveolata</taxon>
        <taxon>Ciliophora</taxon>
        <taxon>Postciliodesmatophora</taxon>
        <taxon>Heterotrichea</taxon>
        <taxon>Heterotrichida</taxon>
        <taxon>Stentoridae</taxon>
        <taxon>Stentor</taxon>
    </lineage>
</organism>
<feature type="compositionally biased region" description="Polar residues" evidence="4">
    <location>
        <begin position="1"/>
        <end position="12"/>
    </location>
</feature>
<dbReference type="Proteomes" id="UP000187209">
    <property type="component" value="Unassembled WGS sequence"/>
</dbReference>
<protein>
    <recommendedName>
        <fullName evidence="5">RCC1-like domain-containing protein</fullName>
    </recommendedName>
</protein>
<evidence type="ECO:0000313" key="6">
    <source>
        <dbReference type="EMBL" id="OMJ86355.1"/>
    </source>
</evidence>
<evidence type="ECO:0000256" key="4">
    <source>
        <dbReference type="SAM" id="MobiDB-lite"/>
    </source>
</evidence>
<dbReference type="PRINTS" id="PR00633">
    <property type="entry name" value="RCCNDNSATION"/>
</dbReference>
<feature type="repeat" description="RCC1" evidence="3">
    <location>
        <begin position="245"/>
        <end position="294"/>
    </location>
</feature>
<dbReference type="PANTHER" id="PTHR45982">
    <property type="entry name" value="REGULATOR OF CHROMOSOME CONDENSATION"/>
    <property type="match status" value="1"/>
</dbReference>
<gene>
    <name evidence="6" type="ORF">SteCoe_12142</name>
</gene>
<feature type="domain" description="RCC1-like" evidence="5">
    <location>
        <begin position="30"/>
        <end position="253"/>
    </location>
</feature>
<keyword evidence="7" id="KW-1185">Reference proteome</keyword>
<evidence type="ECO:0000256" key="3">
    <source>
        <dbReference type="PROSITE-ProRule" id="PRU00235"/>
    </source>
</evidence>
<evidence type="ECO:0000313" key="7">
    <source>
        <dbReference type="Proteomes" id="UP000187209"/>
    </source>
</evidence>
<dbReference type="PROSITE" id="PS00626">
    <property type="entry name" value="RCC1_2"/>
    <property type="match status" value="1"/>
</dbReference>
<keyword evidence="1" id="KW-0344">Guanine-nucleotide releasing factor</keyword>
<dbReference type="PROSITE" id="PS50012">
    <property type="entry name" value="RCC1_3"/>
    <property type="match status" value="6"/>
</dbReference>
<evidence type="ECO:0000259" key="5">
    <source>
        <dbReference type="Pfam" id="PF25390"/>
    </source>
</evidence>
<dbReference type="Gene3D" id="2.130.10.30">
    <property type="entry name" value="Regulator of chromosome condensation 1/beta-lactamase-inhibitor protein II"/>
    <property type="match status" value="2"/>
</dbReference>
<feature type="region of interest" description="Disordered" evidence="4">
    <location>
        <begin position="1"/>
        <end position="21"/>
    </location>
</feature>
<accession>A0A1R2CBJ7</accession>
<dbReference type="InterPro" id="IPR009091">
    <property type="entry name" value="RCC1/BLIP-II"/>
</dbReference>
<dbReference type="InterPro" id="IPR000408">
    <property type="entry name" value="Reg_chr_condens"/>
</dbReference>
<dbReference type="InterPro" id="IPR058923">
    <property type="entry name" value="RCC1-like_dom"/>
</dbReference>
<reference evidence="6 7" key="1">
    <citation type="submission" date="2016-11" db="EMBL/GenBank/DDBJ databases">
        <title>The macronuclear genome of Stentor coeruleus: a giant cell with tiny introns.</title>
        <authorList>
            <person name="Slabodnick M."/>
            <person name="Ruby J.G."/>
            <person name="Reiff S.B."/>
            <person name="Swart E.C."/>
            <person name="Gosai S."/>
            <person name="Prabakaran S."/>
            <person name="Witkowska E."/>
            <person name="Larue G.E."/>
            <person name="Fisher S."/>
            <person name="Freeman R.M."/>
            <person name="Gunawardena J."/>
            <person name="Chu W."/>
            <person name="Stover N.A."/>
            <person name="Gregory B.D."/>
            <person name="Nowacki M."/>
            <person name="Derisi J."/>
            <person name="Roy S.W."/>
            <person name="Marshall W.F."/>
            <person name="Sood P."/>
        </authorList>
    </citation>
    <scope>NUCLEOTIDE SEQUENCE [LARGE SCALE GENOMIC DNA]</scope>
    <source>
        <strain evidence="6">WM001</strain>
    </source>
</reference>
<keyword evidence="2" id="KW-0677">Repeat</keyword>
<evidence type="ECO:0000256" key="1">
    <source>
        <dbReference type="ARBA" id="ARBA00022658"/>
    </source>
</evidence>